<reference evidence="1 2" key="1">
    <citation type="submission" date="2021-02" db="EMBL/GenBank/DDBJ databases">
        <title>Whole genome sequencing of Streptomyces actuosus VRA1.</title>
        <authorList>
            <person name="Sen G."/>
            <person name="Sen A."/>
        </authorList>
    </citation>
    <scope>NUCLEOTIDE SEQUENCE [LARGE SCALE GENOMIC DNA]</scope>
    <source>
        <strain evidence="1 2">VRA1</strain>
    </source>
</reference>
<organism evidence="1 2">
    <name type="scientific">Streptomyces actuosus</name>
    <dbReference type="NCBI Taxonomy" id="1885"/>
    <lineage>
        <taxon>Bacteria</taxon>
        <taxon>Bacillati</taxon>
        <taxon>Actinomycetota</taxon>
        <taxon>Actinomycetes</taxon>
        <taxon>Kitasatosporales</taxon>
        <taxon>Streptomycetaceae</taxon>
        <taxon>Streptomyces</taxon>
    </lineage>
</organism>
<gene>
    <name evidence="1" type="ORF">JS756_00060</name>
</gene>
<sequence length="121" mass="13003">MLKLDLLDPEEARTPTMAMKDHSGEFPPKLVVTYNHRPRTDQQAGPPFFKDSKGTGYVNTLTPMLRDTFADPNNDTVQGFFQIADNTTGTQVGSAVPPLPRAADAPFVTPAGTAALAGRTT</sequence>
<evidence type="ECO:0000313" key="1">
    <source>
        <dbReference type="EMBL" id="MBN0042530.1"/>
    </source>
</evidence>
<accession>A0ABS2VHG6</accession>
<dbReference type="RefSeq" id="WP_205380774.1">
    <property type="nucleotide sequence ID" value="NZ_JAFFZS010000001.1"/>
</dbReference>
<name>A0ABS2VHG6_STRAS</name>
<dbReference type="Proteomes" id="UP000788262">
    <property type="component" value="Unassembled WGS sequence"/>
</dbReference>
<dbReference type="EMBL" id="JAFFZS010000001">
    <property type="protein sequence ID" value="MBN0042530.1"/>
    <property type="molecule type" value="Genomic_DNA"/>
</dbReference>
<proteinExistence type="predicted"/>
<comment type="caution">
    <text evidence="1">The sequence shown here is derived from an EMBL/GenBank/DDBJ whole genome shotgun (WGS) entry which is preliminary data.</text>
</comment>
<keyword evidence="2" id="KW-1185">Reference proteome</keyword>
<evidence type="ECO:0000313" key="2">
    <source>
        <dbReference type="Proteomes" id="UP000788262"/>
    </source>
</evidence>
<protein>
    <submittedName>
        <fullName evidence="1">Uncharacterized protein</fullName>
    </submittedName>
</protein>